<accession>B6XEW5</accession>
<evidence type="ECO:0000313" key="1">
    <source>
        <dbReference type="EMBL" id="EEB46053.1"/>
    </source>
</evidence>
<dbReference type="GeneID" id="57293600"/>
<protein>
    <submittedName>
        <fullName evidence="1">Uncharacterized protein</fullName>
    </submittedName>
</protein>
<gene>
    <name evidence="1" type="ORF">PROVALCAL_01896</name>
</gene>
<dbReference type="Proteomes" id="UP000003729">
    <property type="component" value="Unassembled WGS sequence"/>
</dbReference>
<dbReference type="AlphaFoldDB" id="B6XEW5"/>
<name>B6XEW5_9GAMM</name>
<dbReference type="InterPro" id="IPR055869">
    <property type="entry name" value="DUF7446"/>
</dbReference>
<dbReference type="EMBL" id="ABXW01000046">
    <property type="protein sequence ID" value="EEB46053.1"/>
    <property type="molecule type" value="Genomic_DNA"/>
</dbReference>
<dbReference type="RefSeq" id="WP_006658841.1">
    <property type="nucleotide sequence ID" value="NZ_ABXW01000046.1"/>
</dbReference>
<dbReference type="Pfam" id="PF24233">
    <property type="entry name" value="DUF7446"/>
    <property type="match status" value="1"/>
</dbReference>
<organism evidence="1 2">
    <name type="scientific">Providencia alcalifaciens DSM 30120</name>
    <dbReference type="NCBI Taxonomy" id="520999"/>
    <lineage>
        <taxon>Bacteria</taxon>
        <taxon>Pseudomonadati</taxon>
        <taxon>Pseudomonadota</taxon>
        <taxon>Gammaproteobacteria</taxon>
        <taxon>Enterobacterales</taxon>
        <taxon>Morganellaceae</taxon>
        <taxon>Providencia</taxon>
    </lineage>
</organism>
<comment type="caution">
    <text evidence="1">The sequence shown here is derived from an EMBL/GenBank/DDBJ whole genome shotgun (WGS) entry which is preliminary data.</text>
</comment>
<proteinExistence type="predicted"/>
<sequence length="135" mass="14714">MSNRAATRRVWCALISNKIFYGSVCNETGKVVGVKKDITGDALRAVAEHLFNQPRVLSFVLNSGRILSVKVCVTDSEAPDNSVENAAHDLLHAMQRMVNQFYAAGIESKEESLNPMEEALYQAEQAIAKATGTKG</sequence>
<reference evidence="1 2" key="1">
    <citation type="submission" date="2008-10" db="EMBL/GenBank/DDBJ databases">
        <title>Draft genome sequence of Providencia alcalifaciens (DSM 30120).</title>
        <authorList>
            <person name="Sudarsanam P."/>
            <person name="Ley R."/>
            <person name="Guruge J."/>
            <person name="Turnbaugh P.J."/>
            <person name="Mahowald M."/>
            <person name="Liep D."/>
            <person name="Gordon J."/>
        </authorList>
    </citation>
    <scope>NUCLEOTIDE SEQUENCE [LARGE SCALE GENOMIC DNA]</scope>
    <source>
        <strain evidence="1 2">DSM 30120</strain>
    </source>
</reference>
<evidence type="ECO:0000313" key="2">
    <source>
        <dbReference type="Proteomes" id="UP000003729"/>
    </source>
</evidence>
<reference evidence="1 2" key="2">
    <citation type="submission" date="2008-10" db="EMBL/GenBank/DDBJ databases">
        <authorList>
            <person name="Fulton L."/>
            <person name="Clifton S."/>
            <person name="Fulton B."/>
            <person name="Xu J."/>
            <person name="Minx P."/>
            <person name="Pepin K.H."/>
            <person name="Johnson M."/>
            <person name="Bhonagiri V."/>
            <person name="Nash W.E."/>
            <person name="Mardis E.R."/>
            <person name="Wilson R.K."/>
        </authorList>
    </citation>
    <scope>NUCLEOTIDE SEQUENCE [LARGE SCALE GENOMIC DNA]</scope>
    <source>
        <strain evidence="1 2">DSM 30120</strain>
    </source>
</reference>